<dbReference type="Proteomes" id="UP000054928">
    <property type="component" value="Unassembled WGS sequence"/>
</dbReference>
<evidence type="ECO:0000313" key="2">
    <source>
        <dbReference type="Proteomes" id="UP000054928"/>
    </source>
</evidence>
<dbReference type="GeneID" id="36397558"/>
<dbReference type="RefSeq" id="XP_024572772.1">
    <property type="nucleotide sequence ID" value="XM_024720423.1"/>
</dbReference>
<protein>
    <submittedName>
        <fullName evidence="1">Uncharacterized protein</fullName>
    </submittedName>
</protein>
<dbReference type="EMBL" id="CCYD01000201">
    <property type="protein sequence ID" value="CEG36403.1"/>
    <property type="molecule type" value="Genomic_DNA"/>
</dbReference>
<organism evidence="1 2">
    <name type="scientific">Plasmopara halstedii</name>
    <name type="common">Downy mildew of sunflower</name>
    <dbReference type="NCBI Taxonomy" id="4781"/>
    <lineage>
        <taxon>Eukaryota</taxon>
        <taxon>Sar</taxon>
        <taxon>Stramenopiles</taxon>
        <taxon>Oomycota</taxon>
        <taxon>Peronosporomycetes</taxon>
        <taxon>Peronosporales</taxon>
        <taxon>Peronosporaceae</taxon>
        <taxon>Plasmopara</taxon>
    </lineage>
</organism>
<accession>A0A0N7L3N9</accession>
<evidence type="ECO:0000313" key="1">
    <source>
        <dbReference type="EMBL" id="CEG36403.1"/>
    </source>
</evidence>
<proteinExistence type="predicted"/>
<reference evidence="2" key="1">
    <citation type="submission" date="2014-09" db="EMBL/GenBank/DDBJ databases">
        <authorList>
            <person name="Sharma Rahul"/>
            <person name="Thines Marco"/>
        </authorList>
    </citation>
    <scope>NUCLEOTIDE SEQUENCE [LARGE SCALE GENOMIC DNA]</scope>
</reference>
<name>A0A0N7L3N9_PLAHL</name>
<sequence length="89" mass="10125">MGTEQEQEKQVKNQNQFLHSCPLRVFTTIQQRSDTPLLGLLAGQFACESTTLAFRNTENHSLLSDRECGLWNFVVYEAKAGQVQRPIKV</sequence>
<keyword evidence="2" id="KW-1185">Reference proteome</keyword>
<dbReference type="AlphaFoldDB" id="A0A0N7L3N9"/>